<evidence type="ECO:0000313" key="1">
    <source>
        <dbReference type="EMBL" id="KAG8190801.1"/>
    </source>
</evidence>
<gene>
    <name evidence="1" type="ORF">JTE90_005837</name>
</gene>
<organism evidence="1 2">
    <name type="scientific">Oedothorax gibbosus</name>
    <dbReference type="NCBI Taxonomy" id="931172"/>
    <lineage>
        <taxon>Eukaryota</taxon>
        <taxon>Metazoa</taxon>
        <taxon>Ecdysozoa</taxon>
        <taxon>Arthropoda</taxon>
        <taxon>Chelicerata</taxon>
        <taxon>Arachnida</taxon>
        <taxon>Araneae</taxon>
        <taxon>Araneomorphae</taxon>
        <taxon>Entelegynae</taxon>
        <taxon>Araneoidea</taxon>
        <taxon>Linyphiidae</taxon>
        <taxon>Erigoninae</taxon>
        <taxon>Oedothorax</taxon>
    </lineage>
</organism>
<keyword evidence="2" id="KW-1185">Reference proteome</keyword>
<dbReference type="AlphaFoldDB" id="A0AAV6V582"/>
<name>A0AAV6V582_9ARAC</name>
<protein>
    <submittedName>
        <fullName evidence="1">Uncharacterized protein</fullName>
    </submittedName>
</protein>
<sequence>MKKLSLRCTLLPIIISILPIKTPQFSKNTHFPLKPLPLLYPRQITISAEKVLNVFTTVAANDFGRDEEFPLLKNHKIPALITPWPPTVRLAPAFLNR</sequence>
<comment type="caution">
    <text evidence="1">The sequence shown here is derived from an EMBL/GenBank/DDBJ whole genome shotgun (WGS) entry which is preliminary data.</text>
</comment>
<accession>A0AAV6V582</accession>
<proteinExistence type="predicted"/>
<dbReference type="EMBL" id="JAFNEN010000174">
    <property type="protein sequence ID" value="KAG8190801.1"/>
    <property type="molecule type" value="Genomic_DNA"/>
</dbReference>
<dbReference type="Proteomes" id="UP000827092">
    <property type="component" value="Unassembled WGS sequence"/>
</dbReference>
<evidence type="ECO:0000313" key="2">
    <source>
        <dbReference type="Proteomes" id="UP000827092"/>
    </source>
</evidence>
<reference evidence="1 2" key="1">
    <citation type="journal article" date="2022" name="Nat. Ecol. Evol.">
        <title>A masculinizing supergene underlies an exaggerated male reproductive morph in a spider.</title>
        <authorList>
            <person name="Hendrickx F."/>
            <person name="De Corte Z."/>
            <person name="Sonet G."/>
            <person name="Van Belleghem S.M."/>
            <person name="Kostlbacher S."/>
            <person name="Vangestel C."/>
        </authorList>
    </citation>
    <scope>NUCLEOTIDE SEQUENCE [LARGE SCALE GENOMIC DNA]</scope>
    <source>
        <strain evidence="1">W744_W776</strain>
    </source>
</reference>